<accession>A0ACC1NRP3</accession>
<dbReference type="EMBL" id="JANSHE010004038">
    <property type="protein sequence ID" value="KAJ2981595.1"/>
    <property type="molecule type" value="Genomic_DNA"/>
</dbReference>
<evidence type="ECO:0000313" key="2">
    <source>
        <dbReference type="Proteomes" id="UP001144978"/>
    </source>
</evidence>
<keyword evidence="2" id="KW-1185">Reference proteome</keyword>
<proteinExistence type="predicted"/>
<name>A0ACC1NRP3_9APHY</name>
<organism evidence="1 2">
    <name type="scientific">Trametes sanguinea</name>
    <dbReference type="NCBI Taxonomy" id="158606"/>
    <lineage>
        <taxon>Eukaryota</taxon>
        <taxon>Fungi</taxon>
        <taxon>Dikarya</taxon>
        <taxon>Basidiomycota</taxon>
        <taxon>Agaricomycotina</taxon>
        <taxon>Agaricomycetes</taxon>
        <taxon>Polyporales</taxon>
        <taxon>Polyporaceae</taxon>
        <taxon>Trametes</taxon>
    </lineage>
</organism>
<gene>
    <name evidence="1" type="ORF">NUW54_g10849</name>
</gene>
<protein>
    <submittedName>
        <fullName evidence="1">Uncharacterized protein</fullName>
    </submittedName>
</protein>
<evidence type="ECO:0000313" key="1">
    <source>
        <dbReference type="EMBL" id="KAJ2981595.1"/>
    </source>
</evidence>
<reference evidence="1" key="1">
    <citation type="submission" date="2022-08" db="EMBL/GenBank/DDBJ databases">
        <title>Genome Sequence of Pycnoporus sanguineus.</title>
        <authorList>
            <person name="Buettner E."/>
        </authorList>
    </citation>
    <scope>NUCLEOTIDE SEQUENCE</scope>
    <source>
        <strain evidence="1">CG-C14</strain>
    </source>
</reference>
<sequence>MLWVDGDIMGREPHYHDALSTRARAEKGRITFTPLIFSGIFYASNGEFHIDYIDCLFNCVSAMTVCGLASVDLSSLTSFQQALLFIQMCLGSPVVVSWTMVFIRR</sequence>
<comment type="caution">
    <text evidence="1">The sequence shown here is derived from an EMBL/GenBank/DDBJ whole genome shotgun (WGS) entry which is preliminary data.</text>
</comment>
<dbReference type="Proteomes" id="UP001144978">
    <property type="component" value="Unassembled WGS sequence"/>
</dbReference>